<evidence type="ECO:0000313" key="3">
    <source>
        <dbReference type="Proteomes" id="UP001595812"/>
    </source>
</evidence>
<accession>A0ABV8AH24</accession>
<keyword evidence="1" id="KW-1133">Transmembrane helix</keyword>
<sequence length="248" mass="29438">MIKFFRKIRYNLMEQNKTGKYFKYAIGEIILVVIGILIALQINNWNENRKSLINERVVLTKFLQDLESDSTFFQFNNYRLKDINQLHTDLYKIGLKDAKNITLKEPNYIRRNLRYNPIARENNPDITSKLNDKTLRERVQNYYRQMSDTDESNSEFDAVVLKIREFLRKRKGHNLSAWFESKMSLGENIETVPDIISSESLELLSKDEDFQQLLFESSIKLNELRVFINVLTKDNSALMETIRTYIND</sequence>
<gene>
    <name evidence="2" type="ORF">ACFOSX_08095</name>
</gene>
<comment type="caution">
    <text evidence="2">The sequence shown here is derived from an EMBL/GenBank/DDBJ whole genome shotgun (WGS) entry which is preliminary data.</text>
</comment>
<keyword evidence="3" id="KW-1185">Reference proteome</keyword>
<reference evidence="3" key="1">
    <citation type="journal article" date="2019" name="Int. J. Syst. Evol. Microbiol.">
        <title>The Global Catalogue of Microorganisms (GCM) 10K type strain sequencing project: providing services to taxonomists for standard genome sequencing and annotation.</title>
        <authorList>
            <consortium name="The Broad Institute Genomics Platform"/>
            <consortium name="The Broad Institute Genome Sequencing Center for Infectious Disease"/>
            <person name="Wu L."/>
            <person name="Ma J."/>
        </authorList>
    </citation>
    <scope>NUCLEOTIDE SEQUENCE [LARGE SCALE GENOMIC DNA]</scope>
    <source>
        <strain evidence="3">CECT 8979</strain>
    </source>
</reference>
<keyword evidence="1" id="KW-0472">Membrane</keyword>
<dbReference type="Pfam" id="PF19578">
    <property type="entry name" value="DUF6090"/>
    <property type="match status" value="1"/>
</dbReference>
<name>A0ABV8AH24_9FLAO</name>
<evidence type="ECO:0000313" key="2">
    <source>
        <dbReference type="EMBL" id="MFC3877188.1"/>
    </source>
</evidence>
<evidence type="ECO:0000256" key="1">
    <source>
        <dbReference type="SAM" id="Phobius"/>
    </source>
</evidence>
<dbReference type="Proteomes" id="UP001595812">
    <property type="component" value="Unassembled WGS sequence"/>
</dbReference>
<dbReference type="EMBL" id="JBHSAT010000004">
    <property type="protein sequence ID" value="MFC3877188.1"/>
    <property type="molecule type" value="Genomic_DNA"/>
</dbReference>
<proteinExistence type="predicted"/>
<feature type="transmembrane region" description="Helical" evidence="1">
    <location>
        <begin position="21"/>
        <end position="42"/>
    </location>
</feature>
<protein>
    <submittedName>
        <fullName evidence="2">DUF6090 family protein</fullName>
    </submittedName>
</protein>
<dbReference type="InterPro" id="IPR045749">
    <property type="entry name" value="DUF6090"/>
</dbReference>
<organism evidence="2 3">
    <name type="scientific">Winogradskyella maritima</name>
    <dbReference type="NCBI Taxonomy" id="1517766"/>
    <lineage>
        <taxon>Bacteria</taxon>
        <taxon>Pseudomonadati</taxon>
        <taxon>Bacteroidota</taxon>
        <taxon>Flavobacteriia</taxon>
        <taxon>Flavobacteriales</taxon>
        <taxon>Flavobacteriaceae</taxon>
        <taxon>Winogradskyella</taxon>
    </lineage>
</organism>
<keyword evidence="1" id="KW-0812">Transmembrane</keyword>
<dbReference type="RefSeq" id="WP_386099000.1">
    <property type="nucleotide sequence ID" value="NZ_JBHSAT010000004.1"/>
</dbReference>